<organism evidence="2 3">
    <name type="scientific">Pseudonocardia humida</name>
    <dbReference type="NCBI Taxonomy" id="2800819"/>
    <lineage>
        <taxon>Bacteria</taxon>
        <taxon>Bacillati</taxon>
        <taxon>Actinomycetota</taxon>
        <taxon>Actinomycetes</taxon>
        <taxon>Pseudonocardiales</taxon>
        <taxon>Pseudonocardiaceae</taxon>
        <taxon>Pseudonocardia</taxon>
    </lineage>
</organism>
<accession>A0ABT0ZWD6</accession>
<protein>
    <submittedName>
        <fullName evidence="2">Uncharacterized protein</fullName>
    </submittedName>
</protein>
<dbReference type="EMBL" id="JAGSOV010000017">
    <property type="protein sequence ID" value="MCO1655041.1"/>
    <property type="molecule type" value="Genomic_DNA"/>
</dbReference>
<feature type="region of interest" description="Disordered" evidence="1">
    <location>
        <begin position="13"/>
        <end position="46"/>
    </location>
</feature>
<evidence type="ECO:0000256" key="1">
    <source>
        <dbReference type="SAM" id="MobiDB-lite"/>
    </source>
</evidence>
<dbReference type="Proteomes" id="UP001165283">
    <property type="component" value="Unassembled WGS sequence"/>
</dbReference>
<sequence>MPIMNRIRGFLSSPQGRRVTDQGRRAAANPRNRERARGMLARLRRR</sequence>
<dbReference type="RefSeq" id="WP_252436783.1">
    <property type="nucleotide sequence ID" value="NZ_JAGSOV010000017.1"/>
</dbReference>
<comment type="caution">
    <text evidence="2">The sequence shown here is derived from an EMBL/GenBank/DDBJ whole genome shotgun (WGS) entry which is preliminary data.</text>
</comment>
<name>A0ABT0ZWD6_9PSEU</name>
<gene>
    <name evidence="2" type="ORF">KDL28_08225</name>
</gene>
<keyword evidence="3" id="KW-1185">Reference proteome</keyword>
<reference evidence="2" key="1">
    <citation type="submission" date="2021-04" db="EMBL/GenBank/DDBJ databases">
        <title>Pseudonocardia sp. nov., isolated from sandy soil of mangrove forest.</title>
        <authorList>
            <person name="Zan Z."/>
            <person name="Huang R."/>
            <person name="Liu W."/>
        </authorList>
    </citation>
    <scope>NUCLEOTIDE SEQUENCE</scope>
    <source>
        <strain evidence="2">S2-4</strain>
    </source>
</reference>
<evidence type="ECO:0000313" key="3">
    <source>
        <dbReference type="Proteomes" id="UP001165283"/>
    </source>
</evidence>
<evidence type="ECO:0000313" key="2">
    <source>
        <dbReference type="EMBL" id="MCO1655041.1"/>
    </source>
</evidence>
<proteinExistence type="predicted"/>